<evidence type="ECO:0000313" key="3">
    <source>
        <dbReference type="Proteomes" id="UP000679307"/>
    </source>
</evidence>
<organism evidence="2 3">
    <name type="scientific">Nocardioides aquaticus</name>
    <dbReference type="NCBI Taxonomy" id="160826"/>
    <lineage>
        <taxon>Bacteria</taxon>
        <taxon>Bacillati</taxon>
        <taxon>Actinomycetota</taxon>
        <taxon>Actinomycetes</taxon>
        <taxon>Propionibacteriales</taxon>
        <taxon>Nocardioidaceae</taxon>
        <taxon>Nocardioides</taxon>
    </lineage>
</organism>
<name>A0ABX8EKM0_9ACTN</name>
<protein>
    <recommendedName>
        <fullName evidence="1">UPF0434 protein ENKNEFLB_03307</fullName>
    </recommendedName>
</protein>
<sequence length="64" mass="6576">MSAGEPALDPVLLDVVVCPDCRSALAVGTPPDGTGQELVCQGCGLAYPVRDGIPVLLVDEAVRR</sequence>
<comment type="similarity">
    <text evidence="1">Belongs to the UPF0434 family.</text>
</comment>
<dbReference type="HAMAP" id="MF_01187">
    <property type="entry name" value="UPF0434"/>
    <property type="match status" value="1"/>
</dbReference>
<evidence type="ECO:0000313" key="2">
    <source>
        <dbReference type="EMBL" id="QVT80906.1"/>
    </source>
</evidence>
<dbReference type="PANTHER" id="PTHR33505:SF4">
    <property type="entry name" value="PROTEIN PREY, MITOCHONDRIAL"/>
    <property type="match status" value="1"/>
</dbReference>
<dbReference type="InterPro" id="IPR005651">
    <property type="entry name" value="Trm112-like"/>
</dbReference>
<dbReference type="Proteomes" id="UP000679307">
    <property type="component" value="Chromosome"/>
</dbReference>
<dbReference type="RefSeq" id="WP_246535610.1">
    <property type="nucleotide sequence ID" value="NZ_BAAAHS010000008.1"/>
</dbReference>
<evidence type="ECO:0000256" key="1">
    <source>
        <dbReference type="HAMAP-Rule" id="MF_01187"/>
    </source>
</evidence>
<accession>A0ABX8EKM0</accession>
<keyword evidence="3" id="KW-1185">Reference proteome</keyword>
<gene>
    <name evidence="2" type="ORF">ENKNEFLB_03307</name>
</gene>
<dbReference type="Pfam" id="PF03966">
    <property type="entry name" value="Trm112p"/>
    <property type="match status" value="1"/>
</dbReference>
<proteinExistence type="inferred from homology"/>
<reference evidence="2 3" key="1">
    <citation type="submission" date="2021-05" db="EMBL/GenBank/DDBJ databases">
        <title>Complete genome of Nocardioides aquaticus KCTC 9944T isolated from meromictic and hypersaline Ekho Lake, Antarctica.</title>
        <authorList>
            <person name="Hwang K."/>
            <person name="Kim K.M."/>
            <person name="Choe H."/>
        </authorList>
    </citation>
    <scope>NUCLEOTIDE SEQUENCE [LARGE SCALE GENOMIC DNA]</scope>
    <source>
        <strain evidence="2 3">KCTC 9944</strain>
    </source>
</reference>
<dbReference type="PANTHER" id="PTHR33505">
    <property type="entry name" value="ZGC:162634"/>
    <property type="match status" value="1"/>
</dbReference>
<dbReference type="EMBL" id="CP075371">
    <property type="protein sequence ID" value="QVT80906.1"/>
    <property type="molecule type" value="Genomic_DNA"/>
</dbReference>